<protein>
    <recommendedName>
        <fullName evidence="4">Transcriptional regulator</fullName>
    </recommendedName>
</protein>
<dbReference type="EMBL" id="JBEDNP010000003">
    <property type="protein sequence ID" value="MEQ3538371.1"/>
    <property type="molecule type" value="Genomic_DNA"/>
</dbReference>
<sequence>MMSARRFGRRSLFVGAGAVALVAVGTADRWRVVGDVAGDTEPAALRARILAGVVPHSGLATATGRLGLPTVAPIGSAARLLSTTTRIRVHVADAGRWRVDELTPVGEVDTYRDGQVERIWDYGANRLTTVSPLAPVRFPRASDLAPADLARRLLGATPDDPVTALPPRRVAGLAAAGLRVTPADPDSLAGRIDVWSVPVGDGVLPVAVEIAARDGAGPLLQTAFEALDTDAPRAAALVPAPPSSAERVRTRPDDLTGSLRGVGAAPPPDRLAGRDRVELPVSGDVPAAELLPGVGVYGTGVGRFVLVPAGPEVVDGIVRGSAAAGGVDVPGLPGGSAARVATPLLSLVVARRRRRGVLLAGTVRPGVLESAAVELMGTRR</sequence>
<organism evidence="2 3">
    <name type="scientific">Pseudonocardia tropica</name>
    <dbReference type="NCBI Taxonomy" id="681289"/>
    <lineage>
        <taxon>Bacteria</taxon>
        <taxon>Bacillati</taxon>
        <taxon>Actinomycetota</taxon>
        <taxon>Actinomycetes</taxon>
        <taxon>Pseudonocardiales</taxon>
        <taxon>Pseudonocardiaceae</taxon>
        <taxon>Pseudonocardia</taxon>
    </lineage>
</organism>
<feature type="region of interest" description="Disordered" evidence="1">
    <location>
        <begin position="238"/>
        <end position="274"/>
    </location>
</feature>
<name>A0ABV1JQZ9_9PSEU</name>
<keyword evidence="3" id="KW-1185">Reference proteome</keyword>
<gene>
    <name evidence="2" type="ORF">WHI96_06040</name>
</gene>
<evidence type="ECO:0000313" key="2">
    <source>
        <dbReference type="EMBL" id="MEQ3538371.1"/>
    </source>
</evidence>
<proteinExistence type="predicted"/>
<reference evidence="2 3" key="1">
    <citation type="submission" date="2024-03" db="EMBL/GenBank/DDBJ databases">
        <title>Draft genome sequence of Pseudonocardia tropica JCM 19149.</title>
        <authorList>
            <person name="Butdee W."/>
            <person name="Duangmal K."/>
        </authorList>
    </citation>
    <scope>NUCLEOTIDE SEQUENCE [LARGE SCALE GENOMIC DNA]</scope>
    <source>
        <strain evidence="2 3">JCM 19149</strain>
    </source>
</reference>
<dbReference type="RefSeq" id="WP_345642276.1">
    <property type="nucleotide sequence ID" value="NZ_BAABLY010000008.1"/>
</dbReference>
<accession>A0ABV1JQZ9</accession>
<evidence type="ECO:0000313" key="3">
    <source>
        <dbReference type="Proteomes" id="UP001464923"/>
    </source>
</evidence>
<comment type="caution">
    <text evidence="2">The sequence shown here is derived from an EMBL/GenBank/DDBJ whole genome shotgun (WGS) entry which is preliminary data.</text>
</comment>
<evidence type="ECO:0000256" key="1">
    <source>
        <dbReference type="SAM" id="MobiDB-lite"/>
    </source>
</evidence>
<evidence type="ECO:0008006" key="4">
    <source>
        <dbReference type="Google" id="ProtNLM"/>
    </source>
</evidence>
<dbReference type="Proteomes" id="UP001464923">
    <property type="component" value="Unassembled WGS sequence"/>
</dbReference>